<feature type="compositionally biased region" description="Low complexity" evidence="1">
    <location>
        <begin position="51"/>
        <end position="69"/>
    </location>
</feature>
<evidence type="ECO:0000313" key="4">
    <source>
        <dbReference type="Proteomes" id="UP000033514"/>
    </source>
</evidence>
<evidence type="ECO:0000256" key="2">
    <source>
        <dbReference type="SAM" id="SignalP"/>
    </source>
</evidence>
<feature type="signal peptide" evidence="2">
    <location>
        <begin position="1"/>
        <end position="24"/>
    </location>
</feature>
<gene>
    <name evidence="3" type="ORF">VW35_09055</name>
</gene>
<dbReference type="AlphaFoldDB" id="A0A0F5L8U1"/>
<reference evidence="3 4" key="1">
    <citation type="submission" date="2015-03" db="EMBL/GenBank/DDBJ databases">
        <authorList>
            <person name="Hassan Y.I."/>
            <person name="Lepp D."/>
            <person name="Zhou T."/>
        </authorList>
    </citation>
    <scope>NUCLEOTIDE SEQUENCE [LARGE SCALE GENOMIC DNA]</scope>
    <source>
        <strain evidence="3 4">GH2-10</strain>
    </source>
</reference>
<comment type="caution">
    <text evidence="3">The sequence shown here is derived from an EMBL/GenBank/DDBJ whole genome shotgun (WGS) entry which is preliminary data.</text>
</comment>
<sequence>MKTTAIAFATAFALSLGGVSMSFAQDATNSDATNPEECLIEQGAGATPPNESLSSETTSGDSGSSSEGTRAIDDQNPGGCTNIVESEESDSN</sequence>
<name>A0A0F5L8U1_9HYPH</name>
<accession>A0A0F5L8U1</accession>
<dbReference type="PATRIC" id="fig|361041.3.peg.1164"/>
<dbReference type="EMBL" id="LAJG01000021">
    <property type="protein sequence ID" value="KKB78665.1"/>
    <property type="molecule type" value="Genomic_DNA"/>
</dbReference>
<keyword evidence="2" id="KW-0732">Signal</keyword>
<evidence type="ECO:0000313" key="3">
    <source>
        <dbReference type="EMBL" id="KKB78665.1"/>
    </source>
</evidence>
<evidence type="ECO:0008006" key="5">
    <source>
        <dbReference type="Google" id="ProtNLM"/>
    </source>
</evidence>
<dbReference type="RefSeq" id="WP_046142747.1">
    <property type="nucleotide sequence ID" value="NZ_LAJG01000021.1"/>
</dbReference>
<protein>
    <recommendedName>
        <fullName evidence="5">Secreted protein</fullName>
    </recommendedName>
</protein>
<feature type="chain" id="PRO_5002492003" description="Secreted protein" evidence="2">
    <location>
        <begin position="25"/>
        <end position="92"/>
    </location>
</feature>
<keyword evidence="4" id="KW-1185">Reference proteome</keyword>
<organism evidence="3 4">
    <name type="scientific">Devosia soli</name>
    <dbReference type="NCBI Taxonomy" id="361041"/>
    <lineage>
        <taxon>Bacteria</taxon>
        <taxon>Pseudomonadati</taxon>
        <taxon>Pseudomonadota</taxon>
        <taxon>Alphaproteobacteria</taxon>
        <taxon>Hyphomicrobiales</taxon>
        <taxon>Devosiaceae</taxon>
        <taxon>Devosia</taxon>
    </lineage>
</organism>
<evidence type="ECO:0000256" key="1">
    <source>
        <dbReference type="SAM" id="MobiDB-lite"/>
    </source>
</evidence>
<proteinExistence type="predicted"/>
<dbReference type="Proteomes" id="UP000033514">
    <property type="component" value="Unassembled WGS sequence"/>
</dbReference>
<feature type="region of interest" description="Disordered" evidence="1">
    <location>
        <begin position="26"/>
        <end position="92"/>
    </location>
</feature>